<dbReference type="Pfam" id="PF13589">
    <property type="entry name" value="HATPase_c_3"/>
    <property type="match status" value="1"/>
</dbReference>
<keyword evidence="1" id="KW-0880">Kelch repeat</keyword>
<evidence type="ECO:0008006" key="6">
    <source>
        <dbReference type="Google" id="ProtNLM"/>
    </source>
</evidence>
<keyword evidence="5" id="KW-1185">Reference proteome</keyword>
<feature type="compositionally biased region" description="Basic and acidic residues" evidence="3">
    <location>
        <begin position="1964"/>
        <end position="1980"/>
    </location>
</feature>
<feature type="compositionally biased region" description="Low complexity" evidence="3">
    <location>
        <begin position="198"/>
        <end position="226"/>
    </location>
</feature>
<feature type="region of interest" description="Disordered" evidence="3">
    <location>
        <begin position="1621"/>
        <end position="1710"/>
    </location>
</feature>
<dbReference type="KEGG" id="bbes:BESB_017620"/>
<feature type="compositionally biased region" description="Acidic residues" evidence="3">
    <location>
        <begin position="1697"/>
        <end position="1707"/>
    </location>
</feature>
<feature type="compositionally biased region" description="Basic and acidic residues" evidence="3">
    <location>
        <begin position="1665"/>
        <end position="1696"/>
    </location>
</feature>
<organism evidence="4 5">
    <name type="scientific">Besnoitia besnoiti</name>
    <name type="common">Apicomplexan protozoan</name>
    <dbReference type="NCBI Taxonomy" id="94643"/>
    <lineage>
        <taxon>Eukaryota</taxon>
        <taxon>Sar</taxon>
        <taxon>Alveolata</taxon>
        <taxon>Apicomplexa</taxon>
        <taxon>Conoidasida</taxon>
        <taxon>Coccidia</taxon>
        <taxon>Eucoccidiorida</taxon>
        <taxon>Eimeriorina</taxon>
        <taxon>Sarcocystidae</taxon>
        <taxon>Besnoitia</taxon>
    </lineage>
</organism>
<proteinExistence type="predicted"/>
<feature type="compositionally biased region" description="Basic and acidic residues" evidence="3">
    <location>
        <begin position="1470"/>
        <end position="1487"/>
    </location>
</feature>
<sequence length="2120" mass="223317">MASSECGAPEEDAGASTFVPEAGDSVSNLTSVPSSSLLDTCRCVTNADGHHFLLCQEEENIDILRQSSSSFYPTHPEGVFVLHSPLLPSHLHGGAARASLSEAERNAGPRRVVAVSIPLAASKSEQEARELLKSRLPGWEAALRAFLSTAKETASASAASAAAEKHPQPEPSSVSASPSMEDRTGGVADLAPAGSTDASSSSPVAPGSASSSSSSAGALPGSSAPAHANEGWTGAAAATDSQHHGATAVQTEGRGSSLGDAATLLHAGAGLMVAKAEPRGEDESSAAECPSGVPNGPTKPESGAAASLGESAGSSSFLRAAAEAPSASSSSSSSSSWAAAGKPEKGGGASSDDAQASLGASSRSTAASAPANGAPQAKTPSQAAPVSAAAASHADRSAAATARGGPGSLPATSDKRGGVGASSVSSSPAAPPQRRPTLFNLLDALAHDSVTTPDQRNCIRSVVTDFLNHSLPHAKVYTFIGAIVGHDVLHAMVRKLEEQPSRLGAPDQGGLTRIEKAFGLTKTSGTGSAGGVAGAAAGRGGSSKADDEEKGHAKSAGATGQNDPGHYPHGARSGGRGHGGAAASAGVDQTAGANSLAQGAERDASALSALPRHAAGAVLQSQGAADGKDGRGLAFGGQHSREEVVKAMRRNLESRRQIQGSVDVFDRVKWLPVRRALTPVPAFGHSLVTFSNTAVLFGGSNTEGAISFRHVFVINTNDFSVRGFPMGGEPPCERDGHTTTGLTTASGPAVILFGGCSQDAFLNDVYMLEVDPKRWVRRHPVGKAPQPRDQHVAAVFPARTETGVCRENSQEVLSEFLFIFGGRIGSPEAYQATNDLWTFHLATDTWSQVLIEGSARLRPPPRFGCCGVWSNDVFLTLFGGETTSPLSASSAALAAEPAEREDEEESEDHEHLQQPRQLLDDLWHFKIIDVVGAGSGGTADRSGAHHARGAHVVGEWIQEKYEGTVAPRSHYAAIFITQRYQEPRAEPRTVERLMLVTSGLTYESDSHRANGANAVPRTKALAPEAGAKPRKVVETDQISVYFFSRKTWFTLKPRYPAEYVYDLYGARQRHVACFFEAQPLTQRSPRPPVPCLLIHGGFRGKQVLNDAWVLSLTGEDPYRGALFAPCNSTPHRVGGMNASGYFASHSLFFPGAGSAGGARSSSSLLQQQLNMGRTMLSLRMYPSYYIRETHSPGILWALCSQQRWVFGAISQLVENSLSPVVASRNVYVSWEETPEKEPMLSIQDDGQGVDYPAMNKLLRLYGAFEPGDRMRKSYEYGIGFKMAFGRLSSSCAVMSRTQGTIGVGMLSMELMGHCDAREIVAPMCMWRLPNKELINRDPNNAADHRHHQRLLMSYTPFTTPNLLAEQINLLGTVPGTRLVFWDLRDDLDFLLFDAEEGTLFLNSAPTASSCGDKKREKRPSNPFAAGAAAAPPAKDATEGDGVSRGEDGAQGKAAETQGSLAEAAKNGKKGRMDDLTRPRSEREEDVHASAVGGPELLDLDEEGKPLPSAEEEREPQVAKKEAAAGGAAEQSEKAVPTTSSAEGKDADAAAEEKPGRVGEKRSTCLKGGLPPVFPLWTCARHALDYCLPTYLFWFHLHAPALIHVQGLPLLPTPASLAKKKSLAAARPDEEAEKKNAGADGAEEARPAQDAREAANAAQGDAPRGGQDEAKAPADAEKEREEDRKKRELAKSEKQGAEEEQEESEELAETTGPGRSLYFFLKERLYCQAELQYLFTPADHATGCFALFGFLNDPTESPSLEKRDKPRVCEAGVLLYFRQRLVRRLDAAFPDYPRALDAAREPVDDSLFGGKDGRSSAEMFKYCLTAVVHVPEWMLPSMTKQDFLHEHNTPFMKFKSRLLKLIDEYLRRCRNPEALQAWLDDRARRLRDYHEELRRSRPKRRLGEDFTDEERPRRSPTPPAAHSSSGAPIWTGERGSGAGATGASPPPAKQRAVARSAAQAGGAWSEERGAEGDAGRKEERTAAAPEDVQMEEAAAPAGEPDEAGQAREGKGGETAPTEAASAAGASPAMDSGAVAAETGAAPAAIGAGAGDSVGAGTAAGAPEPSAVGSGVSEDATAGPSGDASQTKEDSVSSPLASEEEQGKGDGGAMESVEKDDGKVVA</sequence>
<evidence type="ECO:0000313" key="5">
    <source>
        <dbReference type="Proteomes" id="UP000224006"/>
    </source>
</evidence>
<feature type="region of interest" description="Disordered" evidence="3">
    <location>
        <begin position="273"/>
        <end position="435"/>
    </location>
</feature>
<dbReference type="PANTHER" id="PTHR46093:SF18">
    <property type="entry name" value="FIBRONECTIN TYPE-III DOMAIN-CONTAINING PROTEIN"/>
    <property type="match status" value="1"/>
</dbReference>
<gene>
    <name evidence="4" type="ORF">BESB_017620</name>
</gene>
<evidence type="ECO:0000313" key="4">
    <source>
        <dbReference type="EMBL" id="PFH32444.1"/>
    </source>
</evidence>
<feature type="compositionally biased region" description="Gly residues" evidence="3">
    <location>
        <begin position="527"/>
        <end position="541"/>
    </location>
</feature>
<feature type="compositionally biased region" description="Low complexity" evidence="3">
    <location>
        <begin position="1420"/>
        <end position="1434"/>
    </location>
</feature>
<keyword evidence="2" id="KW-0677">Repeat</keyword>
<feature type="region of interest" description="Disordered" evidence="3">
    <location>
        <begin position="1403"/>
        <end position="1564"/>
    </location>
</feature>
<dbReference type="VEuPathDB" id="ToxoDB:BESB_017620"/>
<feature type="compositionally biased region" description="Basic and acidic residues" evidence="3">
    <location>
        <begin position="1899"/>
        <end position="1912"/>
    </location>
</feature>
<feature type="region of interest" description="Disordered" evidence="3">
    <location>
        <begin position="1"/>
        <end position="25"/>
    </location>
</feature>
<comment type="caution">
    <text evidence="4">The sequence shown here is derived from an EMBL/GenBank/DDBJ whole genome shotgun (WGS) entry which is preliminary data.</text>
</comment>
<feature type="compositionally biased region" description="Low complexity" evidence="3">
    <location>
        <begin position="301"/>
        <end position="341"/>
    </location>
</feature>
<dbReference type="RefSeq" id="XP_029216453.1">
    <property type="nucleotide sequence ID" value="XM_029360477.1"/>
</dbReference>
<feature type="compositionally biased region" description="Low complexity" evidence="3">
    <location>
        <begin position="2012"/>
        <end position="2045"/>
    </location>
</feature>
<dbReference type="SUPFAM" id="SSF117281">
    <property type="entry name" value="Kelch motif"/>
    <property type="match status" value="1"/>
</dbReference>
<feature type="region of interest" description="Disordered" evidence="3">
    <location>
        <begin position="888"/>
        <end position="913"/>
    </location>
</feature>
<dbReference type="SUPFAM" id="SSF55874">
    <property type="entry name" value="ATPase domain of HSP90 chaperone/DNA topoisomerase II/histidine kinase"/>
    <property type="match status" value="1"/>
</dbReference>
<accession>A0A2A9M5G6</accession>
<dbReference type="Gene3D" id="2.120.10.80">
    <property type="entry name" value="Kelch-type beta propeller"/>
    <property type="match status" value="1"/>
</dbReference>
<feature type="compositionally biased region" description="Basic and acidic residues" evidence="3">
    <location>
        <begin position="1626"/>
        <end position="1652"/>
    </location>
</feature>
<feature type="compositionally biased region" description="Basic and acidic residues" evidence="3">
    <location>
        <begin position="1435"/>
        <end position="1449"/>
    </location>
</feature>
<reference evidence="4 5" key="1">
    <citation type="submission" date="2017-09" db="EMBL/GenBank/DDBJ databases">
        <title>Genome sequencing of Besnoitia besnoiti strain Bb-Ger1.</title>
        <authorList>
            <person name="Schares G."/>
            <person name="Venepally P."/>
            <person name="Lorenzi H.A."/>
        </authorList>
    </citation>
    <scope>NUCLEOTIDE SEQUENCE [LARGE SCALE GENOMIC DNA]</scope>
    <source>
        <strain evidence="4 5">Bb-Ger1</strain>
    </source>
</reference>
<dbReference type="STRING" id="94643.A0A2A9M5G6"/>
<dbReference type="Pfam" id="PF24681">
    <property type="entry name" value="Kelch_KLHDC2_KLHL20_DRC7"/>
    <property type="match status" value="1"/>
</dbReference>
<dbReference type="GeneID" id="40306823"/>
<feature type="region of interest" description="Disordered" evidence="3">
    <location>
        <begin position="1899"/>
        <end position="2120"/>
    </location>
</feature>
<dbReference type="Proteomes" id="UP000224006">
    <property type="component" value="Chromosome X"/>
</dbReference>
<protein>
    <recommendedName>
        <fullName evidence="6">Corepressor complex CRC230</fullName>
    </recommendedName>
</protein>
<evidence type="ECO:0000256" key="3">
    <source>
        <dbReference type="SAM" id="MobiDB-lite"/>
    </source>
</evidence>
<feature type="region of interest" description="Disordered" evidence="3">
    <location>
        <begin position="157"/>
        <end position="255"/>
    </location>
</feature>
<dbReference type="PANTHER" id="PTHR46093">
    <property type="entry name" value="ACYL-COA-BINDING DOMAIN-CONTAINING PROTEIN 5"/>
    <property type="match status" value="1"/>
</dbReference>
<dbReference type="OrthoDB" id="10251809at2759"/>
<feature type="compositionally biased region" description="Low complexity" evidence="3">
    <location>
        <begin position="356"/>
        <end position="402"/>
    </location>
</feature>
<feature type="compositionally biased region" description="Basic and acidic residues" evidence="3">
    <location>
        <begin position="2110"/>
        <end position="2120"/>
    </location>
</feature>
<dbReference type="EMBL" id="NWUJ01000011">
    <property type="protein sequence ID" value="PFH32444.1"/>
    <property type="molecule type" value="Genomic_DNA"/>
</dbReference>
<evidence type="ECO:0000256" key="1">
    <source>
        <dbReference type="ARBA" id="ARBA00022441"/>
    </source>
</evidence>
<feature type="compositionally biased region" description="Low complexity" evidence="3">
    <location>
        <begin position="1948"/>
        <end position="1962"/>
    </location>
</feature>
<dbReference type="InterPro" id="IPR015915">
    <property type="entry name" value="Kelch-typ_b-propeller"/>
</dbReference>
<feature type="compositionally biased region" description="Basic and acidic residues" evidence="3">
    <location>
        <begin position="1542"/>
        <end position="1562"/>
    </location>
</feature>
<dbReference type="InterPro" id="IPR036890">
    <property type="entry name" value="HATPase_C_sf"/>
</dbReference>
<evidence type="ECO:0000256" key="2">
    <source>
        <dbReference type="ARBA" id="ARBA00022737"/>
    </source>
</evidence>
<name>A0A2A9M5G6_BESBE</name>
<feature type="region of interest" description="Disordered" evidence="3">
    <location>
        <begin position="522"/>
        <end position="586"/>
    </location>
</feature>